<dbReference type="PROSITE" id="PS50151">
    <property type="entry name" value="UVR"/>
    <property type="match status" value="1"/>
</dbReference>
<dbReference type="EMBL" id="MGEA01000014">
    <property type="protein sequence ID" value="OGL74571.1"/>
    <property type="molecule type" value="Genomic_DNA"/>
</dbReference>
<evidence type="ECO:0008006" key="11">
    <source>
        <dbReference type="Google" id="ProtNLM"/>
    </source>
</evidence>
<dbReference type="InterPro" id="IPR001162">
    <property type="entry name" value="UvrC_RNase_H_dom"/>
</dbReference>
<dbReference type="Gene3D" id="3.40.1440.10">
    <property type="entry name" value="GIY-YIG endonuclease"/>
    <property type="match status" value="1"/>
</dbReference>
<keyword evidence="4" id="KW-0267">Excision nuclease</keyword>
<dbReference type="Pfam" id="PF08459">
    <property type="entry name" value="UvrC_RNaseH_dom"/>
    <property type="match status" value="1"/>
</dbReference>
<dbReference type="Gene3D" id="4.10.860.10">
    <property type="entry name" value="UVR domain"/>
    <property type="match status" value="1"/>
</dbReference>
<keyword evidence="2" id="KW-0227">DNA damage</keyword>
<dbReference type="InterPro" id="IPR047296">
    <property type="entry name" value="GIY-YIG_UvrC_Cho"/>
</dbReference>
<dbReference type="Pfam" id="PF02151">
    <property type="entry name" value="UVR"/>
    <property type="match status" value="1"/>
</dbReference>
<feature type="domain" description="GIY-YIG" evidence="7">
    <location>
        <begin position="16"/>
        <end position="93"/>
    </location>
</feature>
<comment type="caution">
    <text evidence="9">The sequence shown here is derived from an EMBL/GenBank/DDBJ whole genome shotgun (WGS) entry which is preliminary data.</text>
</comment>
<evidence type="ECO:0000259" key="7">
    <source>
        <dbReference type="PROSITE" id="PS50164"/>
    </source>
</evidence>
<dbReference type="PANTHER" id="PTHR30562">
    <property type="entry name" value="UVRC/OXIDOREDUCTASE"/>
    <property type="match status" value="1"/>
</dbReference>
<evidence type="ECO:0000256" key="5">
    <source>
        <dbReference type="ARBA" id="ARBA00023204"/>
    </source>
</evidence>
<dbReference type="SUPFAM" id="SSF46600">
    <property type="entry name" value="C-terminal UvrC-binding domain of UvrB"/>
    <property type="match status" value="1"/>
</dbReference>
<evidence type="ECO:0000256" key="4">
    <source>
        <dbReference type="ARBA" id="ARBA00022881"/>
    </source>
</evidence>
<evidence type="ECO:0000256" key="3">
    <source>
        <dbReference type="ARBA" id="ARBA00022769"/>
    </source>
</evidence>
<dbReference type="InterPro" id="IPR001943">
    <property type="entry name" value="UVR_dom"/>
</dbReference>
<feature type="domain" description="UVR" evidence="6">
    <location>
        <begin position="204"/>
        <end position="239"/>
    </location>
</feature>
<dbReference type="GO" id="GO:0009380">
    <property type="term" value="C:excinuclease repair complex"/>
    <property type="evidence" value="ECO:0007669"/>
    <property type="project" value="TreeGrafter"/>
</dbReference>
<dbReference type="Pfam" id="PF01541">
    <property type="entry name" value="GIY-YIG"/>
    <property type="match status" value="1"/>
</dbReference>
<dbReference type="Gene3D" id="3.30.420.340">
    <property type="entry name" value="UvrC, RNAse H endonuclease domain"/>
    <property type="match status" value="1"/>
</dbReference>
<dbReference type="AlphaFoldDB" id="A0A1F7U8K1"/>
<dbReference type="PROSITE" id="PS50164">
    <property type="entry name" value="GIY_YIG"/>
    <property type="match status" value="1"/>
</dbReference>
<dbReference type="SMART" id="SM00465">
    <property type="entry name" value="GIYc"/>
    <property type="match status" value="1"/>
</dbReference>
<protein>
    <recommendedName>
        <fullName evidence="11">Excinuclease ABC subunit C</fullName>
    </recommendedName>
</protein>
<keyword evidence="1" id="KW-0963">Cytoplasm</keyword>
<dbReference type="GO" id="GO:0009381">
    <property type="term" value="F:excinuclease ABC activity"/>
    <property type="evidence" value="ECO:0007669"/>
    <property type="project" value="InterPro"/>
</dbReference>
<dbReference type="PANTHER" id="PTHR30562:SF1">
    <property type="entry name" value="UVRABC SYSTEM PROTEIN C"/>
    <property type="match status" value="1"/>
</dbReference>
<evidence type="ECO:0000256" key="2">
    <source>
        <dbReference type="ARBA" id="ARBA00022763"/>
    </source>
</evidence>
<name>A0A1F7U8K1_9BACT</name>
<dbReference type="InterPro" id="IPR035901">
    <property type="entry name" value="GIY-YIG_endonuc_sf"/>
</dbReference>
<dbReference type="FunFam" id="3.40.1440.10:FF:000001">
    <property type="entry name" value="UvrABC system protein C"/>
    <property type="match status" value="1"/>
</dbReference>
<sequence length="430" mass="49187">MALPAHIIISKGELPPRPGVYFMRDAGGRLLYIGKATSLRTRVGSYFQRPQEPRLAKMVSQIGRIDFEETPTAVEALVLEAKLIKKFQPPYNVMEKDDRSFVHLAFTRELFPRPVLIRGRELARTSKRQFLKIFGPFKSAASVQAALDALRRSFPWTLCRPGRGRPCFYRHLRLCPGVCDGSITSAEYRRIIRGLMRIFDGRRAAVEREMEREMKAAAANDDFERAAELRDRLYALRHIRDMAALKKDEAGLGEFIDVFGRIEGYDISNTSGTDAVGSLVVFKDGRPRKSDYRKFIIKTVSGPNDVAMLTEVLRRRLSRLMPKTQNVKRQTKNSRWPRPDLILIDGGTPQLNAAKKVLAEFASDIPLVGIAKGPDRKQDELVYDKSDIELARLVTAFRPLLQRVRDEAHRFAVSFHRYRRGRRLRRAADY</sequence>
<dbReference type="SUPFAM" id="SSF82771">
    <property type="entry name" value="GIY-YIG endonuclease"/>
    <property type="match status" value="1"/>
</dbReference>
<dbReference type="InterPro" id="IPR036876">
    <property type="entry name" value="UVR_dom_sf"/>
</dbReference>
<evidence type="ECO:0000259" key="8">
    <source>
        <dbReference type="PROSITE" id="PS50165"/>
    </source>
</evidence>
<evidence type="ECO:0000313" key="9">
    <source>
        <dbReference type="EMBL" id="OGL74571.1"/>
    </source>
</evidence>
<feature type="domain" description="UvrC family homology region profile" evidence="8">
    <location>
        <begin position="218"/>
        <end position="358"/>
    </location>
</feature>
<dbReference type="GO" id="GO:0006289">
    <property type="term" value="P:nucleotide-excision repair"/>
    <property type="evidence" value="ECO:0007669"/>
    <property type="project" value="InterPro"/>
</dbReference>
<dbReference type="Proteomes" id="UP000177088">
    <property type="component" value="Unassembled WGS sequence"/>
</dbReference>
<dbReference type="PROSITE" id="PS50165">
    <property type="entry name" value="UVRC"/>
    <property type="match status" value="1"/>
</dbReference>
<dbReference type="CDD" id="cd10434">
    <property type="entry name" value="GIY-YIG_UvrC_Cho"/>
    <property type="match status" value="1"/>
</dbReference>
<reference evidence="9 10" key="1">
    <citation type="journal article" date="2016" name="Nat. Commun.">
        <title>Thousands of microbial genomes shed light on interconnected biogeochemical processes in an aquifer system.</title>
        <authorList>
            <person name="Anantharaman K."/>
            <person name="Brown C.T."/>
            <person name="Hug L.A."/>
            <person name="Sharon I."/>
            <person name="Castelle C.J."/>
            <person name="Probst A.J."/>
            <person name="Thomas B.C."/>
            <person name="Singh A."/>
            <person name="Wilkins M.J."/>
            <person name="Karaoz U."/>
            <person name="Brodie E.L."/>
            <person name="Williams K.H."/>
            <person name="Hubbard S.S."/>
            <person name="Banfield J.F."/>
        </authorList>
    </citation>
    <scope>NUCLEOTIDE SEQUENCE [LARGE SCALE GENOMIC DNA]</scope>
</reference>
<evidence type="ECO:0000259" key="6">
    <source>
        <dbReference type="PROSITE" id="PS50151"/>
    </source>
</evidence>
<dbReference type="InterPro" id="IPR050066">
    <property type="entry name" value="UvrABC_protein_C"/>
</dbReference>
<proteinExistence type="predicted"/>
<dbReference type="InterPro" id="IPR000305">
    <property type="entry name" value="GIY-YIG_endonuc"/>
</dbReference>
<organism evidence="9 10">
    <name type="scientific">Candidatus Uhrbacteria bacterium RIFCSPHIGHO2_02_FULL_60_10</name>
    <dbReference type="NCBI Taxonomy" id="1802392"/>
    <lineage>
        <taxon>Bacteria</taxon>
        <taxon>Candidatus Uhriibacteriota</taxon>
    </lineage>
</organism>
<gene>
    <name evidence="9" type="ORF">A3C96_01775</name>
</gene>
<keyword evidence="3" id="KW-0228">DNA excision</keyword>
<evidence type="ECO:0000256" key="1">
    <source>
        <dbReference type="ARBA" id="ARBA00022490"/>
    </source>
</evidence>
<evidence type="ECO:0000313" key="10">
    <source>
        <dbReference type="Proteomes" id="UP000177088"/>
    </source>
</evidence>
<keyword evidence="5" id="KW-0234">DNA repair</keyword>
<dbReference type="InterPro" id="IPR038476">
    <property type="entry name" value="UvrC_RNase_H_dom_sf"/>
</dbReference>
<accession>A0A1F7U8K1</accession>